<sequence>MTNYVINIDKLKLIFNNENIELKDKGGFEFITQTDNKYSITHQKNILVRYRGNDFCFLLHKDKLRPDSSKISLLNQSLYIDDFNLILTKFISLFNITDYKTSTLEISINTNKKITRNYYQHYFNKKIICEKGFESYSYVPTENRFTNIVLNDTIYIKKNKSPIEIRIENKTNEIKHHSMKHYILNYYNQRGLTLEKDIYRLEMKIDLVSLRRSSRYSQYQNNLEFWDIISSNKHSKLTYLEQGKYSKVSISNPYEIDIHRMNDELYLGSLFDYFSPFNYEKLIKFNTQIENIKFENRITKTKTRNLKSNSKYDFNKEFDDIDDIFE</sequence>
<evidence type="ECO:0000313" key="1">
    <source>
        <dbReference type="EMBL" id="MFD0983325.1"/>
    </source>
</evidence>
<gene>
    <name evidence="1" type="ORF">ACFQ0S_02435</name>
</gene>
<name>A0ABW3IYV8_9FLAO</name>
<keyword evidence="2" id="KW-1185">Reference proteome</keyword>
<accession>A0ABW3IYV8</accession>
<dbReference type="EMBL" id="JBHTIZ010000005">
    <property type="protein sequence ID" value="MFD0983325.1"/>
    <property type="molecule type" value="Genomic_DNA"/>
</dbReference>
<protein>
    <submittedName>
        <fullName evidence="1">Uncharacterized protein</fullName>
    </submittedName>
</protein>
<organism evidence="1 2">
    <name type="scientific">Flavobacterium myungsuense</name>
    <dbReference type="NCBI Taxonomy" id="651823"/>
    <lineage>
        <taxon>Bacteria</taxon>
        <taxon>Pseudomonadati</taxon>
        <taxon>Bacteroidota</taxon>
        <taxon>Flavobacteriia</taxon>
        <taxon>Flavobacteriales</taxon>
        <taxon>Flavobacteriaceae</taxon>
        <taxon>Flavobacterium</taxon>
    </lineage>
</organism>
<reference evidence="2" key="1">
    <citation type="journal article" date="2019" name="Int. J. Syst. Evol. Microbiol.">
        <title>The Global Catalogue of Microorganisms (GCM) 10K type strain sequencing project: providing services to taxonomists for standard genome sequencing and annotation.</title>
        <authorList>
            <consortium name="The Broad Institute Genomics Platform"/>
            <consortium name="The Broad Institute Genome Sequencing Center for Infectious Disease"/>
            <person name="Wu L."/>
            <person name="Ma J."/>
        </authorList>
    </citation>
    <scope>NUCLEOTIDE SEQUENCE [LARGE SCALE GENOMIC DNA]</scope>
    <source>
        <strain evidence="2">CECT 7649</strain>
    </source>
</reference>
<dbReference type="RefSeq" id="WP_379752874.1">
    <property type="nucleotide sequence ID" value="NZ_JBHSYB010000002.1"/>
</dbReference>
<evidence type="ECO:0000313" key="2">
    <source>
        <dbReference type="Proteomes" id="UP001597051"/>
    </source>
</evidence>
<comment type="caution">
    <text evidence="1">The sequence shown here is derived from an EMBL/GenBank/DDBJ whole genome shotgun (WGS) entry which is preliminary data.</text>
</comment>
<dbReference type="Proteomes" id="UP001597051">
    <property type="component" value="Unassembled WGS sequence"/>
</dbReference>
<proteinExistence type="predicted"/>